<proteinExistence type="predicted"/>
<dbReference type="InterPro" id="IPR037160">
    <property type="entry name" value="DNA_Pol_thumb_sf"/>
</dbReference>
<comment type="caution">
    <text evidence="4">The sequence shown here is derived from an EMBL/GenBank/DDBJ whole genome shotgun (WGS) entry which is preliminary data.</text>
</comment>
<feature type="domain" description="DNA polymerase beta thumb" evidence="3">
    <location>
        <begin position="7"/>
        <end position="33"/>
    </location>
</feature>
<dbReference type="InterPro" id="IPR029398">
    <property type="entry name" value="PolB_thumb"/>
</dbReference>
<evidence type="ECO:0000313" key="6">
    <source>
        <dbReference type="Proteomes" id="UP000663862"/>
    </source>
</evidence>
<dbReference type="Pfam" id="PF14791">
    <property type="entry name" value="DNA_pol_B_thumb"/>
    <property type="match status" value="1"/>
</dbReference>
<organism evidence="4 6">
    <name type="scientific">Rotaria socialis</name>
    <dbReference type="NCBI Taxonomy" id="392032"/>
    <lineage>
        <taxon>Eukaryota</taxon>
        <taxon>Metazoa</taxon>
        <taxon>Spiralia</taxon>
        <taxon>Gnathifera</taxon>
        <taxon>Rotifera</taxon>
        <taxon>Eurotatoria</taxon>
        <taxon>Bdelloidea</taxon>
        <taxon>Philodinida</taxon>
        <taxon>Philodinidae</taxon>
        <taxon>Rotaria</taxon>
    </lineage>
</organism>
<dbReference type="SUPFAM" id="SSF81301">
    <property type="entry name" value="Nucleotidyltransferase"/>
    <property type="match status" value="1"/>
</dbReference>
<evidence type="ECO:0000313" key="4">
    <source>
        <dbReference type="EMBL" id="CAF4547958.1"/>
    </source>
</evidence>
<evidence type="ECO:0000313" key="5">
    <source>
        <dbReference type="EMBL" id="CAF4622187.1"/>
    </source>
</evidence>
<dbReference type="EMBL" id="CAJOBQ010002240">
    <property type="protein sequence ID" value="CAF4547958.1"/>
    <property type="molecule type" value="Genomic_DNA"/>
</dbReference>
<keyword evidence="2" id="KW-0548">Nucleotidyltransferase</keyword>
<dbReference type="AlphaFoldDB" id="A0A820YH82"/>
<reference evidence="4" key="1">
    <citation type="submission" date="2021-02" db="EMBL/GenBank/DDBJ databases">
        <authorList>
            <person name="Nowell W R."/>
        </authorList>
    </citation>
    <scope>NUCLEOTIDE SEQUENCE</scope>
</reference>
<dbReference type="InterPro" id="IPR043519">
    <property type="entry name" value="NT_sf"/>
</dbReference>
<dbReference type="Proteomes" id="UP000663862">
    <property type="component" value="Unassembled WGS sequence"/>
</dbReference>
<evidence type="ECO:0000259" key="3">
    <source>
        <dbReference type="Pfam" id="PF14791"/>
    </source>
</evidence>
<name>A0A820YH82_9BILA</name>
<evidence type="ECO:0000256" key="2">
    <source>
        <dbReference type="ARBA" id="ARBA00022695"/>
    </source>
</evidence>
<dbReference type="GO" id="GO:0016779">
    <property type="term" value="F:nucleotidyltransferase activity"/>
    <property type="evidence" value="ECO:0007669"/>
    <property type="project" value="UniProtKB-KW"/>
</dbReference>
<dbReference type="Gene3D" id="3.30.210.10">
    <property type="entry name" value="DNA polymerase, thumb domain"/>
    <property type="match status" value="1"/>
</dbReference>
<accession>A0A820YH82</accession>
<gene>
    <name evidence="4" type="ORF">TSG867_LOCUS24443</name>
    <name evidence="5" type="ORF">TSG867_LOCUS29100</name>
</gene>
<evidence type="ECO:0000256" key="1">
    <source>
        <dbReference type="ARBA" id="ARBA00022679"/>
    </source>
</evidence>
<keyword evidence="1" id="KW-0808">Transferase</keyword>
<protein>
    <recommendedName>
        <fullName evidence="3">DNA polymerase beta thumb domain-containing protein</fullName>
    </recommendedName>
</protein>
<dbReference type="EMBL" id="CAJOBQ010003938">
    <property type="protein sequence ID" value="CAF4622187.1"/>
    <property type="molecule type" value="Genomic_DNA"/>
</dbReference>
<sequence>GSTGTLSKPLPVTSERDIFDYLQMDYKEPHERNM</sequence>
<feature type="non-terminal residue" evidence="4">
    <location>
        <position position="1"/>
    </location>
</feature>